<dbReference type="SUPFAM" id="SSF52833">
    <property type="entry name" value="Thioredoxin-like"/>
    <property type="match status" value="1"/>
</dbReference>
<sequence length="119" mass="12554">MRFRGQTHDPGALRVGAAQVLQLAFFGGLAISVVGRGMLPAAASEFLGNNQMMTFATLFGCNVLAGKLINTGAFEVSYDDKAVWSKLETGRFPQLAELIDSVSDAAKAAMHTAAEAEAF</sequence>
<dbReference type="InterPro" id="IPR019389">
    <property type="entry name" value="Selenoprotein_T"/>
</dbReference>
<name>A0A7S0IS87_9EUKA</name>
<dbReference type="GO" id="GO:0004791">
    <property type="term" value="F:thioredoxin-disulfide reductase (NADPH) activity"/>
    <property type="evidence" value="ECO:0007669"/>
    <property type="project" value="TreeGrafter"/>
</dbReference>
<keyword evidence="3" id="KW-1133">Transmembrane helix</keyword>
<dbReference type="AlphaFoldDB" id="A0A7S0IS87"/>
<evidence type="ECO:0000313" key="4">
    <source>
        <dbReference type="EMBL" id="CAD8530360.1"/>
    </source>
</evidence>
<keyword evidence="1" id="KW-0732">Signal</keyword>
<feature type="transmembrane region" description="Helical" evidence="3">
    <location>
        <begin position="20"/>
        <end position="43"/>
    </location>
</feature>
<gene>
    <name evidence="4" type="ORF">CLEP1334_LOCUS5612</name>
</gene>
<dbReference type="InterPro" id="IPR011893">
    <property type="entry name" value="Selenoprotein_Rdx-typ"/>
</dbReference>
<proteinExistence type="predicted"/>
<dbReference type="GO" id="GO:0045454">
    <property type="term" value="P:cell redox homeostasis"/>
    <property type="evidence" value="ECO:0007669"/>
    <property type="project" value="TreeGrafter"/>
</dbReference>
<dbReference type="GO" id="GO:0005789">
    <property type="term" value="C:endoplasmic reticulum membrane"/>
    <property type="evidence" value="ECO:0007669"/>
    <property type="project" value="TreeGrafter"/>
</dbReference>
<keyword evidence="3" id="KW-0812">Transmembrane</keyword>
<dbReference type="PANTHER" id="PTHR13544">
    <property type="entry name" value="SELENOPROTEIN T"/>
    <property type="match status" value="1"/>
</dbReference>
<evidence type="ECO:0008006" key="5">
    <source>
        <dbReference type="Google" id="ProtNLM"/>
    </source>
</evidence>
<evidence type="ECO:0000256" key="3">
    <source>
        <dbReference type="SAM" id="Phobius"/>
    </source>
</evidence>
<dbReference type="EMBL" id="HBER01011277">
    <property type="protein sequence ID" value="CAD8530360.1"/>
    <property type="molecule type" value="Transcribed_RNA"/>
</dbReference>
<evidence type="ECO:0000256" key="2">
    <source>
        <dbReference type="ARBA" id="ARBA00023284"/>
    </source>
</evidence>
<dbReference type="PANTHER" id="PTHR13544:SF0">
    <property type="entry name" value="THIOREDOXIN REDUCTASE-LIKE SELENOPROTEIN T"/>
    <property type="match status" value="1"/>
</dbReference>
<dbReference type="Gene3D" id="3.40.30.10">
    <property type="entry name" value="Glutaredoxin"/>
    <property type="match status" value="1"/>
</dbReference>
<keyword evidence="3" id="KW-0472">Membrane</keyword>
<keyword evidence="2" id="KW-0676">Redox-active center</keyword>
<reference evidence="4" key="1">
    <citation type="submission" date="2021-01" db="EMBL/GenBank/DDBJ databases">
        <authorList>
            <person name="Corre E."/>
            <person name="Pelletier E."/>
            <person name="Niang G."/>
            <person name="Scheremetjew M."/>
            <person name="Finn R."/>
            <person name="Kale V."/>
            <person name="Holt S."/>
            <person name="Cochrane G."/>
            <person name="Meng A."/>
            <person name="Brown T."/>
            <person name="Cohen L."/>
        </authorList>
    </citation>
    <scope>NUCLEOTIDE SEQUENCE</scope>
    <source>
        <strain evidence="4">RCC1130</strain>
    </source>
</reference>
<accession>A0A7S0IS87</accession>
<dbReference type="InterPro" id="IPR036249">
    <property type="entry name" value="Thioredoxin-like_sf"/>
</dbReference>
<organism evidence="4">
    <name type="scientific">Calcidiscus leptoporus</name>
    <dbReference type="NCBI Taxonomy" id="127549"/>
    <lineage>
        <taxon>Eukaryota</taxon>
        <taxon>Haptista</taxon>
        <taxon>Haptophyta</taxon>
        <taxon>Prymnesiophyceae</taxon>
        <taxon>Coccolithales</taxon>
        <taxon>Calcidiscaceae</taxon>
        <taxon>Calcidiscus</taxon>
    </lineage>
</organism>
<protein>
    <recommendedName>
        <fullName evidence="5">Selenoprotein T</fullName>
    </recommendedName>
</protein>
<dbReference type="NCBIfam" id="TIGR02174">
    <property type="entry name" value="CXXU_selWTH"/>
    <property type="match status" value="1"/>
</dbReference>
<evidence type="ECO:0000256" key="1">
    <source>
        <dbReference type="ARBA" id="ARBA00022729"/>
    </source>
</evidence>
<dbReference type="Pfam" id="PF10262">
    <property type="entry name" value="Rdx"/>
    <property type="match status" value="1"/>
</dbReference>